<name>A0A9D4Q3X1_RHISA</name>
<comment type="caution">
    <text evidence="2">The sequence shown here is derived from an EMBL/GenBank/DDBJ whole genome shotgun (WGS) entry which is preliminary data.</text>
</comment>
<evidence type="ECO:0000313" key="3">
    <source>
        <dbReference type="Proteomes" id="UP000821837"/>
    </source>
</evidence>
<dbReference type="AlphaFoldDB" id="A0A9D4Q3X1"/>
<keyword evidence="3" id="KW-1185">Reference proteome</keyword>
<dbReference type="EMBL" id="JABSTV010001248">
    <property type="protein sequence ID" value="KAH7967630.1"/>
    <property type="molecule type" value="Genomic_DNA"/>
</dbReference>
<evidence type="ECO:0000256" key="1">
    <source>
        <dbReference type="SAM" id="MobiDB-lite"/>
    </source>
</evidence>
<evidence type="ECO:0000313" key="2">
    <source>
        <dbReference type="EMBL" id="KAH7967630.1"/>
    </source>
</evidence>
<feature type="compositionally biased region" description="Basic residues" evidence="1">
    <location>
        <begin position="47"/>
        <end position="58"/>
    </location>
</feature>
<feature type="region of interest" description="Disordered" evidence="1">
    <location>
        <begin position="38"/>
        <end position="135"/>
    </location>
</feature>
<reference evidence="2" key="1">
    <citation type="journal article" date="2020" name="Cell">
        <title>Large-Scale Comparative Analyses of Tick Genomes Elucidate Their Genetic Diversity and Vector Capacities.</title>
        <authorList>
            <consortium name="Tick Genome and Microbiome Consortium (TIGMIC)"/>
            <person name="Jia N."/>
            <person name="Wang J."/>
            <person name="Shi W."/>
            <person name="Du L."/>
            <person name="Sun Y."/>
            <person name="Zhan W."/>
            <person name="Jiang J.F."/>
            <person name="Wang Q."/>
            <person name="Zhang B."/>
            <person name="Ji P."/>
            <person name="Bell-Sakyi L."/>
            <person name="Cui X.M."/>
            <person name="Yuan T.T."/>
            <person name="Jiang B.G."/>
            <person name="Yang W.F."/>
            <person name="Lam T.T."/>
            <person name="Chang Q.C."/>
            <person name="Ding S.J."/>
            <person name="Wang X.J."/>
            <person name="Zhu J.G."/>
            <person name="Ruan X.D."/>
            <person name="Zhao L."/>
            <person name="Wei J.T."/>
            <person name="Ye R.Z."/>
            <person name="Que T.C."/>
            <person name="Du C.H."/>
            <person name="Zhou Y.H."/>
            <person name="Cheng J.X."/>
            <person name="Dai P.F."/>
            <person name="Guo W.B."/>
            <person name="Han X.H."/>
            <person name="Huang E.J."/>
            <person name="Li L.F."/>
            <person name="Wei W."/>
            <person name="Gao Y.C."/>
            <person name="Liu J.Z."/>
            <person name="Shao H.Z."/>
            <person name="Wang X."/>
            <person name="Wang C.C."/>
            <person name="Yang T.C."/>
            <person name="Huo Q.B."/>
            <person name="Li W."/>
            <person name="Chen H.Y."/>
            <person name="Chen S.E."/>
            <person name="Zhou L.G."/>
            <person name="Ni X.B."/>
            <person name="Tian J.H."/>
            <person name="Sheng Y."/>
            <person name="Liu T."/>
            <person name="Pan Y.S."/>
            <person name="Xia L.Y."/>
            <person name="Li J."/>
            <person name="Zhao F."/>
            <person name="Cao W.C."/>
        </authorList>
    </citation>
    <scope>NUCLEOTIDE SEQUENCE</scope>
    <source>
        <strain evidence="2">Rsan-2018</strain>
    </source>
</reference>
<proteinExistence type="predicted"/>
<dbReference type="Proteomes" id="UP000821837">
    <property type="component" value="Unassembled WGS sequence"/>
</dbReference>
<reference evidence="2" key="2">
    <citation type="submission" date="2021-09" db="EMBL/GenBank/DDBJ databases">
        <authorList>
            <person name="Jia N."/>
            <person name="Wang J."/>
            <person name="Shi W."/>
            <person name="Du L."/>
            <person name="Sun Y."/>
            <person name="Zhan W."/>
            <person name="Jiang J."/>
            <person name="Wang Q."/>
            <person name="Zhang B."/>
            <person name="Ji P."/>
            <person name="Sakyi L.B."/>
            <person name="Cui X."/>
            <person name="Yuan T."/>
            <person name="Jiang B."/>
            <person name="Yang W."/>
            <person name="Lam T.T.-Y."/>
            <person name="Chang Q."/>
            <person name="Ding S."/>
            <person name="Wang X."/>
            <person name="Zhu J."/>
            <person name="Ruan X."/>
            <person name="Zhao L."/>
            <person name="Wei J."/>
            <person name="Que T."/>
            <person name="Du C."/>
            <person name="Cheng J."/>
            <person name="Dai P."/>
            <person name="Han X."/>
            <person name="Huang E."/>
            <person name="Gao Y."/>
            <person name="Liu J."/>
            <person name="Shao H."/>
            <person name="Ye R."/>
            <person name="Li L."/>
            <person name="Wei W."/>
            <person name="Wang X."/>
            <person name="Wang C."/>
            <person name="Huo Q."/>
            <person name="Li W."/>
            <person name="Guo W."/>
            <person name="Chen H."/>
            <person name="Chen S."/>
            <person name="Zhou L."/>
            <person name="Zhou L."/>
            <person name="Ni X."/>
            <person name="Tian J."/>
            <person name="Zhou Y."/>
            <person name="Sheng Y."/>
            <person name="Liu T."/>
            <person name="Pan Y."/>
            <person name="Xia L."/>
            <person name="Li J."/>
            <person name="Zhao F."/>
            <person name="Cao W."/>
        </authorList>
    </citation>
    <scope>NUCLEOTIDE SEQUENCE</scope>
    <source>
        <strain evidence="2">Rsan-2018</strain>
        <tissue evidence="2">Larvae</tissue>
    </source>
</reference>
<feature type="compositionally biased region" description="Basic and acidic residues" evidence="1">
    <location>
        <begin position="59"/>
        <end position="75"/>
    </location>
</feature>
<protein>
    <submittedName>
        <fullName evidence="2">Uncharacterized protein</fullName>
    </submittedName>
</protein>
<gene>
    <name evidence="2" type="ORF">HPB52_001400</name>
</gene>
<accession>A0A9D4Q3X1</accession>
<organism evidence="2 3">
    <name type="scientific">Rhipicephalus sanguineus</name>
    <name type="common">Brown dog tick</name>
    <name type="synonym">Ixodes sanguineus</name>
    <dbReference type="NCBI Taxonomy" id="34632"/>
    <lineage>
        <taxon>Eukaryota</taxon>
        <taxon>Metazoa</taxon>
        <taxon>Ecdysozoa</taxon>
        <taxon>Arthropoda</taxon>
        <taxon>Chelicerata</taxon>
        <taxon>Arachnida</taxon>
        <taxon>Acari</taxon>
        <taxon>Parasitiformes</taxon>
        <taxon>Ixodida</taxon>
        <taxon>Ixodoidea</taxon>
        <taxon>Ixodidae</taxon>
        <taxon>Rhipicephalinae</taxon>
        <taxon>Rhipicephalus</taxon>
        <taxon>Rhipicephalus</taxon>
    </lineage>
</organism>
<sequence length="135" mass="13865">MIQTFGSGYSHVNKTTSIDSQCQMEIEVSGPATALCLHQGDGESSARRRYTRTLTARRPRGDAVTEGPGVRRDEGPAPGGLDVAQHSSGPGHGSAAPEHADARWAPAPGHKSSVAAHLVGNTGPAQEAEASATAD</sequence>